<keyword evidence="2" id="KW-0433">Leucine-rich repeat</keyword>
<protein>
    <submittedName>
        <fullName evidence="4">Uncharacterized protein</fullName>
    </submittedName>
</protein>
<evidence type="ECO:0000256" key="3">
    <source>
        <dbReference type="ARBA" id="ARBA00022737"/>
    </source>
</evidence>
<name>D7TYV7_VITVI</name>
<sequence length="109" mass="12300">MFILKFNFFADMKTFSHLGMIDMSKNDFTRSIPPSIGILASLKFLDLSRNLFTANLSSSLIASFTSLQFMDLSNNRFTVHFCSAPKWPYPWVSLAPILNVLARAVGCQQ</sequence>
<dbReference type="InterPro" id="IPR001611">
    <property type="entry name" value="Leu-rich_rpt"/>
</dbReference>
<keyword evidence="5" id="KW-1185">Reference proteome</keyword>
<dbReference type="InterPro" id="IPR051502">
    <property type="entry name" value="RLP_Defense_Trigger"/>
</dbReference>
<evidence type="ECO:0000313" key="5">
    <source>
        <dbReference type="Proteomes" id="UP000009183"/>
    </source>
</evidence>
<comment type="similarity">
    <text evidence="1">Belongs to the RLP family.</text>
</comment>
<dbReference type="Pfam" id="PF00560">
    <property type="entry name" value="LRR_1"/>
    <property type="match status" value="2"/>
</dbReference>
<dbReference type="Gene3D" id="3.80.10.10">
    <property type="entry name" value="Ribonuclease Inhibitor"/>
    <property type="match status" value="1"/>
</dbReference>
<gene>
    <name evidence="4" type="ORF">VIT_00s0269g00170</name>
</gene>
<organism evidence="4 5">
    <name type="scientific">Vitis vinifera</name>
    <name type="common">Grape</name>
    <dbReference type="NCBI Taxonomy" id="29760"/>
    <lineage>
        <taxon>Eukaryota</taxon>
        <taxon>Viridiplantae</taxon>
        <taxon>Streptophyta</taxon>
        <taxon>Embryophyta</taxon>
        <taxon>Tracheophyta</taxon>
        <taxon>Spermatophyta</taxon>
        <taxon>Magnoliopsida</taxon>
        <taxon>eudicotyledons</taxon>
        <taxon>Gunneridae</taxon>
        <taxon>Pentapetalae</taxon>
        <taxon>rosids</taxon>
        <taxon>Vitales</taxon>
        <taxon>Vitaceae</taxon>
        <taxon>Viteae</taxon>
        <taxon>Vitis</taxon>
    </lineage>
</organism>
<dbReference type="InterPro" id="IPR032675">
    <property type="entry name" value="LRR_dom_sf"/>
</dbReference>
<evidence type="ECO:0000256" key="2">
    <source>
        <dbReference type="ARBA" id="ARBA00022614"/>
    </source>
</evidence>
<reference evidence="5" key="1">
    <citation type="journal article" date="2007" name="Nature">
        <title>The grapevine genome sequence suggests ancestral hexaploidization in major angiosperm phyla.</title>
        <authorList>
            <consortium name="The French-Italian Public Consortium for Grapevine Genome Characterization."/>
            <person name="Jaillon O."/>
            <person name="Aury J.-M."/>
            <person name="Noel B."/>
            <person name="Policriti A."/>
            <person name="Clepet C."/>
            <person name="Casagrande A."/>
            <person name="Choisne N."/>
            <person name="Aubourg S."/>
            <person name="Vitulo N."/>
            <person name="Jubin C."/>
            <person name="Vezzi A."/>
            <person name="Legeai F."/>
            <person name="Hugueney P."/>
            <person name="Dasilva C."/>
            <person name="Horner D."/>
            <person name="Mica E."/>
            <person name="Jublot D."/>
            <person name="Poulain J."/>
            <person name="Bruyere C."/>
            <person name="Billault A."/>
            <person name="Segurens B."/>
            <person name="Gouyvenoux M."/>
            <person name="Ugarte E."/>
            <person name="Cattonaro F."/>
            <person name="Anthouard V."/>
            <person name="Vico V."/>
            <person name="Del Fabbro C."/>
            <person name="Alaux M."/>
            <person name="Di Gaspero G."/>
            <person name="Dumas V."/>
            <person name="Felice N."/>
            <person name="Paillard S."/>
            <person name="Juman I."/>
            <person name="Moroldo M."/>
            <person name="Scalabrin S."/>
            <person name="Canaguier A."/>
            <person name="Le Clainche I."/>
            <person name="Malacrida G."/>
            <person name="Durand E."/>
            <person name="Pesole G."/>
            <person name="Laucou V."/>
            <person name="Chatelet P."/>
            <person name="Merdinoglu D."/>
            <person name="Delledonne M."/>
            <person name="Pezzotti M."/>
            <person name="Lecharny A."/>
            <person name="Scarpelli C."/>
            <person name="Artiguenave F."/>
            <person name="Pe M.E."/>
            <person name="Valle G."/>
            <person name="Morgante M."/>
            <person name="Caboche M."/>
            <person name="Adam-Blondon A.-F."/>
            <person name="Weissenbach J."/>
            <person name="Quetier F."/>
            <person name="Wincker P."/>
        </authorList>
    </citation>
    <scope>NUCLEOTIDE SEQUENCE [LARGE SCALE GENOMIC DNA]</scope>
    <source>
        <strain evidence="5">cv. Pinot noir / PN40024</strain>
    </source>
</reference>
<dbReference type="AlphaFoldDB" id="D7TYV7"/>
<dbReference type="HOGENOM" id="CLU_2188812_0_0_1"/>
<evidence type="ECO:0000313" key="4">
    <source>
        <dbReference type="EMBL" id="CBI35684.3"/>
    </source>
</evidence>
<dbReference type="EMBL" id="FN596280">
    <property type="protein sequence ID" value="CBI35684.3"/>
    <property type="molecule type" value="Genomic_DNA"/>
</dbReference>
<dbReference type="SUPFAM" id="SSF52058">
    <property type="entry name" value="L domain-like"/>
    <property type="match status" value="1"/>
</dbReference>
<dbReference type="Proteomes" id="UP000009183">
    <property type="component" value="Unassembled WGS sequence, unordered"/>
</dbReference>
<proteinExistence type="inferred from homology"/>
<dbReference type="PANTHER" id="PTHR48062">
    <property type="entry name" value="RECEPTOR-LIKE PROTEIN 14"/>
    <property type="match status" value="1"/>
</dbReference>
<evidence type="ECO:0000256" key="1">
    <source>
        <dbReference type="ARBA" id="ARBA00009592"/>
    </source>
</evidence>
<dbReference type="InParanoid" id="D7TYV7"/>
<dbReference type="PaxDb" id="29760-VIT_00s0269g00170.t01"/>
<dbReference type="PANTHER" id="PTHR48062:SF21">
    <property type="entry name" value="RECEPTOR-LIKE PROTEIN 12"/>
    <property type="match status" value="1"/>
</dbReference>
<keyword evidence="3" id="KW-0677">Repeat</keyword>
<accession>D7TYV7</accession>